<evidence type="ECO:0000259" key="4">
    <source>
        <dbReference type="Pfam" id="PF20147"/>
    </source>
</evidence>
<evidence type="ECO:0000256" key="1">
    <source>
        <dbReference type="ARBA" id="ARBA00004340"/>
    </source>
</evidence>
<dbReference type="Pfam" id="PF20147">
    <property type="entry name" value="Crinkler"/>
    <property type="match status" value="2"/>
</dbReference>
<accession>B0D077</accession>
<name>B0D077_LACBS</name>
<keyword evidence="6" id="KW-1185">Reference proteome</keyword>
<dbReference type="EMBL" id="DS547095">
    <property type="protein sequence ID" value="EDR11781.1"/>
    <property type="molecule type" value="Genomic_DNA"/>
</dbReference>
<sequence length="299" mass="33785">MSLSLNCLILGDDHSRTFVVKIPKNESISFLRDLIKEKKAPHLNHIAASDLDLWAVSIPIDHLQTELENINLADQQKLSPTKKLTSLEDVTDDHLHVIAKAPAIPLDSTQSVSLNCFVVSDDPSRTFVVKISKNESISFLRDLIKEKKAPHLNHIAAPDLDLWKVSIPIDNLPWDLQTLGPNLRSHSLVSDVFASALDTNHLHVIAKIHGKSYYDSHMILLIIPSRRGLRPLAQRDHRHLHSYQLYLPASYMRLGRRSAAAESQMLLQTVGNLKFSSKTKRPMDPFYVIDLKFALSHFL</sequence>
<dbReference type="GO" id="GO:0005576">
    <property type="term" value="C:extracellular region"/>
    <property type="evidence" value="ECO:0007669"/>
    <property type="project" value="UniProtKB-SubCell"/>
</dbReference>
<dbReference type="Proteomes" id="UP000001194">
    <property type="component" value="Unassembled WGS sequence"/>
</dbReference>
<dbReference type="AlphaFoldDB" id="B0D077"/>
<keyword evidence="3" id="KW-0964">Secreted</keyword>
<dbReference type="GeneID" id="6073002"/>
<proteinExistence type="predicted"/>
<feature type="domain" description="Crinkler effector protein N-terminal" evidence="4">
    <location>
        <begin position="3"/>
        <end position="99"/>
    </location>
</feature>
<protein>
    <submittedName>
        <fullName evidence="5">Predicted protein</fullName>
    </submittedName>
</protein>
<comment type="subcellular location">
    <subcellularLocation>
        <location evidence="1">Host cell</location>
    </subcellularLocation>
    <subcellularLocation>
        <location evidence="2">Secreted</location>
    </subcellularLocation>
</comment>
<dbReference type="InterPro" id="IPR045379">
    <property type="entry name" value="Crinkler_N"/>
</dbReference>
<evidence type="ECO:0000313" key="6">
    <source>
        <dbReference type="Proteomes" id="UP000001194"/>
    </source>
</evidence>
<gene>
    <name evidence="5" type="ORF">LACBIDRAFT_313535</name>
</gene>
<dbReference type="KEGG" id="lbc:LACBIDRAFT_313535"/>
<evidence type="ECO:0000256" key="3">
    <source>
        <dbReference type="ARBA" id="ARBA00022525"/>
    </source>
</evidence>
<dbReference type="GO" id="GO:0043657">
    <property type="term" value="C:host cell"/>
    <property type="evidence" value="ECO:0007669"/>
    <property type="project" value="UniProtKB-SubCell"/>
</dbReference>
<dbReference type="OrthoDB" id="3032623at2759"/>
<dbReference type="RefSeq" id="XP_001877678.1">
    <property type="nucleotide sequence ID" value="XM_001877643.1"/>
</dbReference>
<dbReference type="InParanoid" id="B0D077"/>
<evidence type="ECO:0000313" key="5">
    <source>
        <dbReference type="EMBL" id="EDR11781.1"/>
    </source>
</evidence>
<feature type="domain" description="Crinkler effector protein N-terminal" evidence="4">
    <location>
        <begin position="112"/>
        <end position="206"/>
    </location>
</feature>
<dbReference type="HOGENOM" id="CLU_074871_0_0_1"/>
<organism evidence="6">
    <name type="scientific">Laccaria bicolor (strain S238N-H82 / ATCC MYA-4686)</name>
    <name type="common">Bicoloured deceiver</name>
    <name type="synonym">Laccaria laccata var. bicolor</name>
    <dbReference type="NCBI Taxonomy" id="486041"/>
    <lineage>
        <taxon>Eukaryota</taxon>
        <taxon>Fungi</taxon>
        <taxon>Dikarya</taxon>
        <taxon>Basidiomycota</taxon>
        <taxon>Agaricomycotina</taxon>
        <taxon>Agaricomycetes</taxon>
        <taxon>Agaricomycetidae</taxon>
        <taxon>Agaricales</taxon>
        <taxon>Agaricineae</taxon>
        <taxon>Hydnangiaceae</taxon>
        <taxon>Laccaria</taxon>
    </lineage>
</organism>
<evidence type="ECO:0000256" key="2">
    <source>
        <dbReference type="ARBA" id="ARBA00004613"/>
    </source>
</evidence>
<reference evidence="5 6" key="1">
    <citation type="journal article" date="2008" name="Nature">
        <title>The genome of Laccaria bicolor provides insights into mycorrhizal symbiosis.</title>
        <authorList>
            <person name="Martin F."/>
            <person name="Aerts A."/>
            <person name="Ahren D."/>
            <person name="Brun A."/>
            <person name="Danchin E.G.J."/>
            <person name="Duchaussoy F."/>
            <person name="Gibon J."/>
            <person name="Kohler A."/>
            <person name="Lindquist E."/>
            <person name="Pereda V."/>
            <person name="Salamov A."/>
            <person name="Shapiro H.J."/>
            <person name="Wuyts J."/>
            <person name="Blaudez D."/>
            <person name="Buee M."/>
            <person name="Brokstein P."/>
            <person name="Canbaeck B."/>
            <person name="Cohen D."/>
            <person name="Courty P.E."/>
            <person name="Coutinho P.M."/>
            <person name="Delaruelle C."/>
            <person name="Detter J.C."/>
            <person name="Deveau A."/>
            <person name="DiFazio S."/>
            <person name="Duplessis S."/>
            <person name="Fraissinet-Tachet L."/>
            <person name="Lucic E."/>
            <person name="Frey-Klett P."/>
            <person name="Fourrey C."/>
            <person name="Feussner I."/>
            <person name="Gay G."/>
            <person name="Grimwood J."/>
            <person name="Hoegger P.J."/>
            <person name="Jain P."/>
            <person name="Kilaru S."/>
            <person name="Labbe J."/>
            <person name="Lin Y.C."/>
            <person name="Legue V."/>
            <person name="Le Tacon F."/>
            <person name="Marmeisse R."/>
            <person name="Melayah D."/>
            <person name="Montanini B."/>
            <person name="Muratet M."/>
            <person name="Nehls U."/>
            <person name="Niculita-Hirzel H."/>
            <person name="Oudot-Le Secq M.P."/>
            <person name="Peter M."/>
            <person name="Quesneville H."/>
            <person name="Rajashekar B."/>
            <person name="Reich M."/>
            <person name="Rouhier N."/>
            <person name="Schmutz J."/>
            <person name="Yin T."/>
            <person name="Chalot M."/>
            <person name="Henrissat B."/>
            <person name="Kuees U."/>
            <person name="Lucas S."/>
            <person name="Van de Peer Y."/>
            <person name="Podila G.K."/>
            <person name="Polle A."/>
            <person name="Pukkila P.J."/>
            <person name="Richardson P.M."/>
            <person name="Rouze P."/>
            <person name="Sanders I.R."/>
            <person name="Stajich J.E."/>
            <person name="Tunlid A."/>
            <person name="Tuskan G."/>
            <person name="Grigoriev I.V."/>
        </authorList>
    </citation>
    <scope>NUCLEOTIDE SEQUENCE [LARGE SCALE GENOMIC DNA]</scope>
    <source>
        <strain evidence="6">S238N-H82 / ATCC MYA-4686</strain>
    </source>
</reference>